<dbReference type="Proteomes" id="UP000822688">
    <property type="component" value="Chromosome 2"/>
</dbReference>
<gene>
    <name evidence="9" type="ORF">KC19_2G139300</name>
</gene>
<comment type="similarity">
    <text evidence="6">Belongs to the TRAFAC class myosin-kinesin ATPase superfamily. Kinesin family. KIN-12 subfamily.</text>
</comment>
<dbReference type="InterPro" id="IPR019821">
    <property type="entry name" value="Kinesin_motor_CS"/>
</dbReference>
<keyword evidence="4" id="KW-0175">Coiled coil</keyword>
<dbReference type="InterPro" id="IPR044986">
    <property type="entry name" value="KIF15/KIN-12"/>
</dbReference>
<evidence type="ECO:0000259" key="8">
    <source>
        <dbReference type="PROSITE" id="PS50067"/>
    </source>
</evidence>
<evidence type="ECO:0000256" key="1">
    <source>
        <dbReference type="ARBA" id="ARBA00022701"/>
    </source>
</evidence>
<protein>
    <recommendedName>
        <fullName evidence="8">Kinesin motor domain-containing protein</fullName>
    </recommendedName>
</protein>
<keyword evidence="3" id="KW-0067">ATP-binding</keyword>
<keyword evidence="2" id="KW-0547">Nucleotide-binding</keyword>
<dbReference type="InterPro" id="IPR036961">
    <property type="entry name" value="Kinesin_motor_dom_sf"/>
</dbReference>
<sequence>MEIYNEQVSDLLEPSSTYLQMREDSNKGVYVEGLLEVEVQNVQDVLHLLLLGATNRKVAATNMKRESSRSHSVFTSVIESQWEYDSMINFRFGRLNLVDLAGSERQ</sequence>
<evidence type="ECO:0000256" key="7">
    <source>
        <dbReference type="PROSITE-ProRule" id="PRU00283"/>
    </source>
</evidence>
<dbReference type="SUPFAM" id="SSF52540">
    <property type="entry name" value="P-loop containing nucleoside triphosphate hydrolases"/>
    <property type="match status" value="1"/>
</dbReference>
<dbReference type="InterPro" id="IPR001752">
    <property type="entry name" value="Kinesin_motor_dom"/>
</dbReference>
<dbReference type="GO" id="GO:0007018">
    <property type="term" value="P:microtubule-based movement"/>
    <property type="evidence" value="ECO:0007669"/>
    <property type="project" value="InterPro"/>
</dbReference>
<accession>A0A8T0IVA7</accession>
<proteinExistence type="inferred from homology"/>
<dbReference type="GO" id="GO:0008017">
    <property type="term" value="F:microtubule binding"/>
    <property type="evidence" value="ECO:0007669"/>
    <property type="project" value="InterPro"/>
</dbReference>
<keyword evidence="10" id="KW-1185">Reference proteome</keyword>
<dbReference type="PROSITE" id="PS50067">
    <property type="entry name" value="KINESIN_MOTOR_2"/>
    <property type="match status" value="1"/>
</dbReference>
<dbReference type="GO" id="GO:0003777">
    <property type="term" value="F:microtubule motor activity"/>
    <property type="evidence" value="ECO:0007669"/>
    <property type="project" value="InterPro"/>
</dbReference>
<dbReference type="GO" id="GO:0005524">
    <property type="term" value="F:ATP binding"/>
    <property type="evidence" value="ECO:0007669"/>
    <property type="project" value="UniProtKB-KW"/>
</dbReference>
<evidence type="ECO:0000256" key="5">
    <source>
        <dbReference type="ARBA" id="ARBA00023175"/>
    </source>
</evidence>
<dbReference type="Pfam" id="PF00225">
    <property type="entry name" value="Kinesin"/>
    <property type="match status" value="1"/>
</dbReference>
<name>A0A8T0IVA7_CERPU</name>
<evidence type="ECO:0000313" key="10">
    <source>
        <dbReference type="Proteomes" id="UP000822688"/>
    </source>
</evidence>
<evidence type="ECO:0000256" key="6">
    <source>
        <dbReference type="ARBA" id="ARBA00034488"/>
    </source>
</evidence>
<dbReference type="PANTHER" id="PTHR37739">
    <property type="entry name" value="KINESIN-LIKE PROTEIN KIN-12D"/>
    <property type="match status" value="1"/>
</dbReference>
<dbReference type="PROSITE" id="PS00411">
    <property type="entry name" value="KINESIN_MOTOR_1"/>
    <property type="match status" value="1"/>
</dbReference>
<keyword evidence="1" id="KW-0493">Microtubule</keyword>
<dbReference type="PANTHER" id="PTHR37739:SF8">
    <property type="entry name" value="KINESIN-LIKE PROTEIN KIN-12D"/>
    <property type="match status" value="1"/>
</dbReference>
<dbReference type="SMART" id="SM00129">
    <property type="entry name" value="KISc"/>
    <property type="match status" value="1"/>
</dbReference>
<evidence type="ECO:0000256" key="2">
    <source>
        <dbReference type="ARBA" id="ARBA00022741"/>
    </source>
</evidence>
<comment type="caution">
    <text evidence="7">Lacks conserved residue(s) required for the propagation of feature annotation.</text>
</comment>
<dbReference type="InterPro" id="IPR027417">
    <property type="entry name" value="P-loop_NTPase"/>
</dbReference>
<keyword evidence="5" id="KW-0505">Motor protein</keyword>
<dbReference type="EMBL" id="CM026422">
    <property type="protein sequence ID" value="KAG0587075.1"/>
    <property type="molecule type" value="Genomic_DNA"/>
</dbReference>
<reference evidence="9" key="1">
    <citation type="submission" date="2020-06" db="EMBL/GenBank/DDBJ databases">
        <title>WGS assembly of Ceratodon purpureus strain R40.</title>
        <authorList>
            <person name="Carey S.B."/>
            <person name="Jenkins J."/>
            <person name="Shu S."/>
            <person name="Lovell J.T."/>
            <person name="Sreedasyam A."/>
            <person name="Maumus F."/>
            <person name="Tiley G.P."/>
            <person name="Fernandez-Pozo N."/>
            <person name="Barry K."/>
            <person name="Chen C."/>
            <person name="Wang M."/>
            <person name="Lipzen A."/>
            <person name="Daum C."/>
            <person name="Saski C.A."/>
            <person name="Payton A.C."/>
            <person name="Mcbreen J.C."/>
            <person name="Conrad R.E."/>
            <person name="Kollar L.M."/>
            <person name="Olsson S."/>
            <person name="Huttunen S."/>
            <person name="Landis J.B."/>
            <person name="Wickett N.J."/>
            <person name="Johnson M.G."/>
            <person name="Rensing S.A."/>
            <person name="Grimwood J."/>
            <person name="Schmutz J."/>
            <person name="Mcdaniel S.F."/>
        </authorList>
    </citation>
    <scope>NUCLEOTIDE SEQUENCE</scope>
    <source>
        <strain evidence="9">R40</strain>
    </source>
</reference>
<dbReference type="AlphaFoldDB" id="A0A8T0IVA7"/>
<evidence type="ECO:0000256" key="4">
    <source>
        <dbReference type="ARBA" id="ARBA00023054"/>
    </source>
</evidence>
<dbReference type="Gene3D" id="3.40.850.10">
    <property type="entry name" value="Kinesin motor domain"/>
    <property type="match status" value="1"/>
</dbReference>
<comment type="caution">
    <text evidence="9">The sequence shown here is derived from an EMBL/GenBank/DDBJ whole genome shotgun (WGS) entry which is preliminary data.</text>
</comment>
<evidence type="ECO:0000256" key="3">
    <source>
        <dbReference type="ARBA" id="ARBA00022840"/>
    </source>
</evidence>
<dbReference type="GO" id="GO:0005874">
    <property type="term" value="C:microtubule"/>
    <property type="evidence" value="ECO:0007669"/>
    <property type="project" value="UniProtKB-KW"/>
</dbReference>
<dbReference type="PRINTS" id="PR00380">
    <property type="entry name" value="KINESINHEAVY"/>
</dbReference>
<feature type="domain" description="Kinesin motor" evidence="8">
    <location>
        <begin position="1"/>
        <end position="106"/>
    </location>
</feature>
<organism evidence="9 10">
    <name type="scientific">Ceratodon purpureus</name>
    <name type="common">Fire moss</name>
    <name type="synonym">Dicranum purpureum</name>
    <dbReference type="NCBI Taxonomy" id="3225"/>
    <lineage>
        <taxon>Eukaryota</taxon>
        <taxon>Viridiplantae</taxon>
        <taxon>Streptophyta</taxon>
        <taxon>Embryophyta</taxon>
        <taxon>Bryophyta</taxon>
        <taxon>Bryophytina</taxon>
        <taxon>Bryopsida</taxon>
        <taxon>Dicranidae</taxon>
        <taxon>Pseudoditrichales</taxon>
        <taxon>Ditrichaceae</taxon>
        <taxon>Ceratodon</taxon>
    </lineage>
</organism>
<evidence type="ECO:0000313" key="9">
    <source>
        <dbReference type="EMBL" id="KAG0587075.1"/>
    </source>
</evidence>